<keyword evidence="4" id="KW-1003">Cell membrane</keyword>
<feature type="transmembrane region" description="Helical" evidence="8">
    <location>
        <begin position="266"/>
        <end position="290"/>
    </location>
</feature>
<dbReference type="PROSITE" id="PS51012">
    <property type="entry name" value="ABC_TM2"/>
    <property type="match status" value="1"/>
</dbReference>
<dbReference type="eggNOG" id="COG0842">
    <property type="taxonomic scope" value="Bacteria"/>
</dbReference>
<evidence type="ECO:0000256" key="5">
    <source>
        <dbReference type="ARBA" id="ARBA00022692"/>
    </source>
</evidence>
<evidence type="ECO:0000256" key="1">
    <source>
        <dbReference type="ARBA" id="ARBA00004651"/>
    </source>
</evidence>
<dbReference type="PANTHER" id="PTHR30294:SF29">
    <property type="entry name" value="MULTIDRUG ABC TRANSPORTER PERMEASE YBHS-RELATED"/>
    <property type="match status" value="1"/>
</dbReference>
<comment type="subcellular location">
    <subcellularLocation>
        <location evidence="1">Cell membrane</location>
        <topology evidence="1">Multi-pass membrane protein</topology>
    </subcellularLocation>
</comment>
<evidence type="ECO:0000313" key="11">
    <source>
        <dbReference type="Proteomes" id="UP000000495"/>
    </source>
</evidence>
<dbReference type="GO" id="GO:0140359">
    <property type="term" value="F:ABC-type transporter activity"/>
    <property type="evidence" value="ECO:0007669"/>
    <property type="project" value="InterPro"/>
</dbReference>
<dbReference type="OrthoDB" id="9776218at2"/>
<reference key="1">
    <citation type="journal article" date="2011" name="Mol. Biol. Evol.">
        <title>Unity in variety -- the pan-genome of the Chlamydiae.</title>
        <authorList>
            <person name="Collingro A."/>
            <person name="Tischler P."/>
            <person name="Weinmaier T."/>
            <person name="Penz T."/>
            <person name="Heinz E."/>
            <person name="Brunham R.C."/>
            <person name="Read T.D."/>
            <person name="Bavoil P.M."/>
            <person name="Sachse K."/>
            <person name="Kahane S."/>
            <person name="Friedman M.G."/>
            <person name="Rattei T."/>
            <person name="Myers G.S.A."/>
            <person name="Horn M."/>
        </authorList>
    </citation>
    <scope>NUCLEOTIDE SEQUENCE</scope>
    <source>
        <strain>UV7</strain>
    </source>
</reference>
<evidence type="ECO:0000313" key="10">
    <source>
        <dbReference type="EMBL" id="CCB85115.1"/>
    </source>
</evidence>
<feature type="transmembrane region" description="Helical" evidence="8">
    <location>
        <begin position="324"/>
        <end position="348"/>
    </location>
</feature>
<dbReference type="STRING" id="765952.PUV_01650"/>
<organism evidence="10 11">
    <name type="scientific">Parachlamydia acanthamoebae (strain UV7)</name>
    <dbReference type="NCBI Taxonomy" id="765952"/>
    <lineage>
        <taxon>Bacteria</taxon>
        <taxon>Pseudomonadati</taxon>
        <taxon>Chlamydiota</taxon>
        <taxon>Chlamydiia</taxon>
        <taxon>Parachlamydiales</taxon>
        <taxon>Parachlamydiaceae</taxon>
        <taxon>Parachlamydia</taxon>
    </lineage>
</organism>
<dbReference type="Pfam" id="PF12698">
    <property type="entry name" value="ABC2_membrane_3"/>
    <property type="match status" value="1"/>
</dbReference>
<dbReference type="RefSeq" id="WP_006341482.1">
    <property type="nucleotide sequence ID" value="NC_015702.1"/>
</dbReference>
<gene>
    <name evidence="10" type="primary">ybhS</name>
    <name evidence="10" type="ordered locus">PUV_01650</name>
</gene>
<evidence type="ECO:0000256" key="8">
    <source>
        <dbReference type="SAM" id="Phobius"/>
    </source>
</evidence>
<protein>
    <submittedName>
        <fullName evidence="10">Inner membrane transport permease ybhS</fullName>
    </submittedName>
</protein>
<feature type="transmembrane region" description="Helical" evidence="8">
    <location>
        <begin position="296"/>
        <end position="317"/>
    </location>
</feature>
<feature type="transmembrane region" description="Helical" evidence="8">
    <location>
        <begin position="354"/>
        <end position="375"/>
    </location>
</feature>
<dbReference type="InterPro" id="IPR047817">
    <property type="entry name" value="ABC2_TM_bact-type"/>
</dbReference>
<feature type="transmembrane region" description="Helical" evidence="8">
    <location>
        <begin position="236"/>
        <end position="259"/>
    </location>
</feature>
<evidence type="ECO:0000256" key="7">
    <source>
        <dbReference type="ARBA" id="ARBA00023136"/>
    </source>
</evidence>
<evidence type="ECO:0000256" key="6">
    <source>
        <dbReference type="ARBA" id="ARBA00022989"/>
    </source>
</evidence>
<keyword evidence="3" id="KW-0813">Transport</keyword>
<evidence type="ECO:0000256" key="3">
    <source>
        <dbReference type="ARBA" id="ARBA00022448"/>
    </source>
</evidence>
<keyword evidence="6 8" id="KW-1133">Transmembrane helix</keyword>
<keyword evidence="7 8" id="KW-0472">Membrane</keyword>
<keyword evidence="11" id="KW-1185">Reference proteome</keyword>
<evidence type="ECO:0000256" key="2">
    <source>
        <dbReference type="ARBA" id="ARBA00007783"/>
    </source>
</evidence>
<evidence type="ECO:0000256" key="4">
    <source>
        <dbReference type="ARBA" id="ARBA00022475"/>
    </source>
</evidence>
<dbReference type="InterPro" id="IPR013525">
    <property type="entry name" value="ABC2_TM"/>
</dbReference>
<accession>F8KV39</accession>
<dbReference type="InterPro" id="IPR051449">
    <property type="entry name" value="ABC-2_transporter_component"/>
</dbReference>
<dbReference type="EMBL" id="FR872580">
    <property type="protein sequence ID" value="CCB85115.1"/>
    <property type="molecule type" value="Genomic_DNA"/>
</dbReference>
<dbReference type="PANTHER" id="PTHR30294">
    <property type="entry name" value="MEMBRANE COMPONENT OF ABC TRANSPORTER YHHJ-RELATED"/>
    <property type="match status" value="1"/>
</dbReference>
<keyword evidence="5 8" id="KW-0812">Transmembrane</keyword>
<dbReference type="Proteomes" id="UP000000495">
    <property type="component" value="Chromosome"/>
</dbReference>
<dbReference type="GO" id="GO:0005886">
    <property type="term" value="C:plasma membrane"/>
    <property type="evidence" value="ECO:0007669"/>
    <property type="project" value="UniProtKB-SubCell"/>
</dbReference>
<name>F8KV39_PARAV</name>
<dbReference type="KEGG" id="puv:PUV_01650"/>
<feature type="transmembrane region" description="Helical" evidence="8">
    <location>
        <begin position="34"/>
        <end position="54"/>
    </location>
</feature>
<feature type="transmembrane region" description="Helical" evidence="8">
    <location>
        <begin position="187"/>
        <end position="210"/>
    </location>
</feature>
<dbReference type="AlphaFoldDB" id="F8KV39"/>
<evidence type="ECO:0000259" key="9">
    <source>
        <dbReference type="PROSITE" id="PS51012"/>
    </source>
</evidence>
<feature type="domain" description="ABC transmembrane type-2" evidence="9">
    <location>
        <begin position="140"/>
        <end position="380"/>
    </location>
</feature>
<reference evidence="10 11" key="2">
    <citation type="journal article" date="2011" name="Mol. Biol. Evol.">
        <title>Unity in variety--the pan-genome of the Chlamydiae.</title>
        <authorList>
            <person name="Collingro A."/>
            <person name="Tischler P."/>
            <person name="Weinmaier T."/>
            <person name="Penz T."/>
            <person name="Heinz E."/>
            <person name="Brunham R.C."/>
            <person name="Read T.D."/>
            <person name="Bavoil P.M."/>
            <person name="Sachse K."/>
            <person name="Kahane S."/>
            <person name="Friedman M.G."/>
            <person name="Rattei T."/>
            <person name="Myers G.S."/>
            <person name="Horn M."/>
        </authorList>
    </citation>
    <scope>NUCLEOTIDE SEQUENCE [LARGE SCALE GENOMIC DNA]</scope>
    <source>
        <strain evidence="11">UV7</strain>
    </source>
</reference>
<dbReference type="HOGENOM" id="CLU_039483_8_3_0"/>
<comment type="similarity">
    <text evidence="2">Belongs to the ABC-2 integral membrane protein family.</text>
</comment>
<sequence length="382" mass="43020">MNEAAQIKKEGSIRRIKALVIKEFFQIIRDPSSILISLLLPMILLFLYGFGVSLDLNHLRLGLVLEETTVDAISFAESLKNSPYFEVRMAKDRRSLEDLIIAGKIRGIVVVPSYFSAFKKRTDQPAPIQVIADGSEPNTAAFVQNYVLGAWNIWLQQEKINQNLKGLPLVNPQPRFWYNEELISRNFLVPGSLAIIMTLIGTLLTALVVAREWERGTMEAMMATPVGIYELLFGKLIPYFFLGMTSMMICVAVAVFFYNVPFRGSFLLLALVSGAFLFCATILGLLISTLSRNQFIASQISMFVGFLPAFILSGFIFEISSMPFVIQLVTYIIPARYFVSCLQTLFLVGNIWRLIIPDLLCMLAFGFILLMITAFKTKKRLD</sequence>
<proteinExistence type="inferred from homology"/>